<sequence>MIPPCDPAILENNPQFRHLYEQVTTKFLNQDGSTRANDAQPARKALLEELNDCRIRDARKKITRQALRRLAFDPDSELPDECRDPAAIVYLYLESRPDVINLPADHDDQPDTDTLQLLTPDIDLFYSSLPDLAEPLSRILLADLDDLRAITDAGTDSDASAAAGPRTRARTRQTTTGSRRTAAQQITLSSRLDKRIQALRNIQLSELPAARTRMAATAAEVLATRAAVLERTVMLLERAKHGAFARATKAKAEHLATVAQGLEGRLSVMKLEISASIHTPVVVAALGRYWDHLEDTRERLEERRTEALEELRAYGLVAEEGSDREEGASEDTMRSEPETMQEVYCRYWTLIREVEKVRGEAQQMGEEFIPVQTQPQPTHNFCPNNFQIEMADDAISIYDEIEIEDMTFDPNLQIYHYPCPCGDRFEIAIDDLRDGEDIAVCPSCSLMIRVIFDEVSFFVCGLVGLWACGLMANLYSSLHAG</sequence>
<keyword evidence="2" id="KW-1185">Reference proteome</keyword>
<dbReference type="EMBL" id="KZ825364">
    <property type="protein sequence ID" value="RAH43234.1"/>
    <property type="molecule type" value="Genomic_DNA"/>
</dbReference>
<evidence type="ECO:0000313" key="2">
    <source>
        <dbReference type="Proteomes" id="UP000249057"/>
    </source>
</evidence>
<evidence type="ECO:0000313" key="1">
    <source>
        <dbReference type="EMBL" id="RAH43234.1"/>
    </source>
</evidence>
<name>A0ACD1G227_9EURO</name>
<accession>A0ACD1G227</accession>
<proteinExistence type="predicted"/>
<reference evidence="1" key="1">
    <citation type="submission" date="2018-02" db="EMBL/GenBank/DDBJ databases">
        <title>The genomes of Aspergillus section Nigri reveals drivers in fungal speciation.</title>
        <authorList>
            <consortium name="DOE Joint Genome Institute"/>
            <person name="Vesth T.C."/>
            <person name="Nybo J."/>
            <person name="Theobald S."/>
            <person name="Brandl J."/>
            <person name="Frisvad J.C."/>
            <person name="Nielsen K.F."/>
            <person name="Lyhne E.K."/>
            <person name="Kogle M.E."/>
            <person name="Kuo A."/>
            <person name="Riley R."/>
            <person name="Clum A."/>
            <person name="Nolan M."/>
            <person name="Lipzen A."/>
            <person name="Salamov A."/>
            <person name="Henrissat B."/>
            <person name="Wiebenga A."/>
            <person name="De vries R.P."/>
            <person name="Grigoriev I.V."/>
            <person name="Mortensen U.H."/>
            <person name="Andersen M.R."/>
            <person name="Baker S.E."/>
        </authorList>
    </citation>
    <scope>NUCLEOTIDE SEQUENCE</scope>
    <source>
        <strain evidence="1">CBS 621.78</strain>
    </source>
</reference>
<protein>
    <submittedName>
        <fullName evidence="1">Zf-CSL-domain-containing protein</fullName>
    </submittedName>
</protein>
<gene>
    <name evidence="1" type="ORF">BO95DRAFT_368947</name>
</gene>
<organism evidence="1 2">
    <name type="scientific">Aspergillus brunneoviolaceus CBS 621.78</name>
    <dbReference type="NCBI Taxonomy" id="1450534"/>
    <lineage>
        <taxon>Eukaryota</taxon>
        <taxon>Fungi</taxon>
        <taxon>Dikarya</taxon>
        <taxon>Ascomycota</taxon>
        <taxon>Pezizomycotina</taxon>
        <taxon>Eurotiomycetes</taxon>
        <taxon>Eurotiomycetidae</taxon>
        <taxon>Eurotiales</taxon>
        <taxon>Aspergillaceae</taxon>
        <taxon>Aspergillus</taxon>
        <taxon>Aspergillus subgen. Circumdati</taxon>
    </lineage>
</organism>
<dbReference type="Proteomes" id="UP000249057">
    <property type="component" value="Unassembled WGS sequence"/>
</dbReference>